<feature type="transmembrane region" description="Helical" evidence="1">
    <location>
        <begin position="127"/>
        <end position="147"/>
    </location>
</feature>
<feature type="transmembrane region" description="Helical" evidence="1">
    <location>
        <begin position="33"/>
        <end position="55"/>
    </location>
</feature>
<evidence type="ECO:0000313" key="2">
    <source>
        <dbReference type="EMBL" id="HEN28017.1"/>
    </source>
</evidence>
<feature type="transmembrane region" description="Helical" evidence="1">
    <location>
        <begin position="67"/>
        <end position="87"/>
    </location>
</feature>
<dbReference type="PANTHER" id="PTHR36833:SF1">
    <property type="entry name" value="INTEGRAL MEMBRANE TRANSPORT PROTEIN"/>
    <property type="match status" value="1"/>
</dbReference>
<sequence>MKQLVLKVKYYVSLWKEFLSMQIKREISFRSSFLLEVVSYIFWFVFNIFFFSVIFSHRKSIGGWGPYDVLTLVSINQLIVALYDSFLGPNLRRFQTYIERGDFDTFLIKPIDLQFFVSTRFVELKPLFSMPVAIITLIFALSMRGIPPGAFEILMFFLSFLIGLVIRYGLGFLVMSLSFYFVRISALHSLQRELLSFAGYPISIYEKFAKVFFTFILPVALIANLPAQALLKYRISCGIFLYSCFFAVFILIFSRKFFNQAIRRYESASS</sequence>
<gene>
    <name evidence="2" type="ORF">ENQ77_05050</name>
</gene>
<proteinExistence type="predicted"/>
<dbReference type="PANTHER" id="PTHR36833">
    <property type="entry name" value="SLR0610 PROTEIN-RELATED"/>
    <property type="match status" value="1"/>
</dbReference>
<keyword evidence="1" id="KW-0812">Transmembrane</keyword>
<dbReference type="EMBL" id="DSOL01000145">
    <property type="protein sequence ID" value="HEN28017.1"/>
    <property type="molecule type" value="Genomic_DNA"/>
</dbReference>
<evidence type="ECO:0008006" key="3">
    <source>
        <dbReference type="Google" id="ProtNLM"/>
    </source>
</evidence>
<protein>
    <recommendedName>
        <fullName evidence="3">ABC transporter permease</fullName>
    </recommendedName>
</protein>
<feature type="transmembrane region" description="Helical" evidence="1">
    <location>
        <begin position="233"/>
        <end position="254"/>
    </location>
</feature>
<dbReference type="InterPro" id="IPR010390">
    <property type="entry name" value="ABC-2_transporter-like"/>
</dbReference>
<organism evidence="2">
    <name type="scientific">candidate division WOR-3 bacterium</name>
    <dbReference type="NCBI Taxonomy" id="2052148"/>
    <lineage>
        <taxon>Bacteria</taxon>
        <taxon>Bacteria division WOR-3</taxon>
    </lineage>
</organism>
<feature type="transmembrane region" description="Helical" evidence="1">
    <location>
        <begin position="153"/>
        <end position="182"/>
    </location>
</feature>
<keyword evidence="1" id="KW-1133">Transmembrane helix</keyword>
<dbReference type="AlphaFoldDB" id="A0A7C2P9W1"/>
<reference evidence="2" key="1">
    <citation type="journal article" date="2020" name="mSystems">
        <title>Genome- and Community-Level Interaction Insights into Carbon Utilization and Element Cycling Functions of Hydrothermarchaeota in Hydrothermal Sediment.</title>
        <authorList>
            <person name="Zhou Z."/>
            <person name="Liu Y."/>
            <person name="Xu W."/>
            <person name="Pan J."/>
            <person name="Luo Z.H."/>
            <person name="Li M."/>
        </authorList>
    </citation>
    <scope>NUCLEOTIDE SEQUENCE [LARGE SCALE GENOMIC DNA]</scope>
    <source>
        <strain evidence="2">SpSt-34</strain>
    </source>
</reference>
<keyword evidence="1" id="KW-0472">Membrane</keyword>
<dbReference type="Pfam" id="PF06182">
    <property type="entry name" value="ABC2_membrane_6"/>
    <property type="match status" value="1"/>
</dbReference>
<name>A0A7C2P9W1_UNCW3</name>
<comment type="caution">
    <text evidence="2">The sequence shown here is derived from an EMBL/GenBank/DDBJ whole genome shotgun (WGS) entry which is preliminary data.</text>
</comment>
<accession>A0A7C2P9W1</accession>
<evidence type="ECO:0000256" key="1">
    <source>
        <dbReference type="SAM" id="Phobius"/>
    </source>
</evidence>
<feature type="transmembrane region" description="Helical" evidence="1">
    <location>
        <begin position="208"/>
        <end position="227"/>
    </location>
</feature>